<name>A0A410P6B7_VELA1</name>
<evidence type="ECO:0000256" key="8">
    <source>
        <dbReference type="ARBA" id="ARBA00023136"/>
    </source>
</evidence>
<sequence length="237" mass="26185">MSYAVEIEHLYFSYPDGTQVLKDLSVAISEDDSVGLIGPNGAGKTTLLLHLNGILRGEGKIKVFSREICDETLARVRRDVGLVFQDPDTQLFMPTVFDDVAFGPLNMGLPQDEIGRRVHRTLGAVDMEASAERPSHHLSFGEKKRVSVATVLAMAPRLLVLDEPTSNLDPGHRQQLMEILRGVSMTKLIASHDLEMIRVLTRQVILLSGGRIVAYGPTREILSDHQLLKSNGFFLLS</sequence>
<evidence type="ECO:0000256" key="7">
    <source>
        <dbReference type="ARBA" id="ARBA00022967"/>
    </source>
</evidence>
<dbReference type="InterPro" id="IPR003439">
    <property type="entry name" value="ABC_transporter-like_ATP-bd"/>
</dbReference>
<dbReference type="Pfam" id="PF00005">
    <property type="entry name" value="ABC_tran"/>
    <property type="match status" value="1"/>
</dbReference>
<dbReference type="GO" id="GO:0005524">
    <property type="term" value="F:ATP binding"/>
    <property type="evidence" value="ECO:0007669"/>
    <property type="project" value="UniProtKB-KW"/>
</dbReference>
<dbReference type="OrthoDB" id="9782163at2"/>
<dbReference type="PROSITE" id="PS50893">
    <property type="entry name" value="ABC_TRANSPORTER_2"/>
    <property type="match status" value="1"/>
</dbReference>
<organism evidence="10 11">
    <name type="scientific">Velamenicoccus archaeovorus</name>
    <dbReference type="NCBI Taxonomy" id="1930593"/>
    <lineage>
        <taxon>Bacteria</taxon>
        <taxon>Pseudomonadati</taxon>
        <taxon>Candidatus Omnitrophota</taxon>
        <taxon>Candidatus Velamenicoccus</taxon>
    </lineage>
</organism>
<keyword evidence="11" id="KW-1185">Reference proteome</keyword>
<gene>
    <name evidence="10" type="ORF">BU251_07700</name>
</gene>
<dbReference type="PANTHER" id="PTHR43553">
    <property type="entry name" value="HEAVY METAL TRANSPORTER"/>
    <property type="match status" value="1"/>
</dbReference>
<keyword evidence="6" id="KW-0067">ATP-binding</keyword>
<dbReference type="Gene3D" id="3.40.50.300">
    <property type="entry name" value="P-loop containing nucleotide triphosphate hydrolases"/>
    <property type="match status" value="1"/>
</dbReference>
<protein>
    <recommendedName>
        <fullName evidence="9">ABC transporter domain-containing protein</fullName>
    </recommendedName>
</protein>
<dbReference type="PANTHER" id="PTHR43553:SF24">
    <property type="entry name" value="ENERGY-COUPLING FACTOR TRANSPORTER ATP-BINDING PROTEIN ECFA1"/>
    <property type="match status" value="1"/>
</dbReference>
<dbReference type="CDD" id="cd03225">
    <property type="entry name" value="ABC_cobalt_CbiO_domain1"/>
    <property type="match status" value="1"/>
</dbReference>
<dbReference type="InterPro" id="IPR027417">
    <property type="entry name" value="P-loop_NTPase"/>
</dbReference>
<dbReference type="GO" id="GO:0042626">
    <property type="term" value="F:ATPase-coupled transmembrane transporter activity"/>
    <property type="evidence" value="ECO:0007669"/>
    <property type="project" value="TreeGrafter"/>
</dbReference>
<evidence type="ECO:0000256" key="5">
    <source>
        <dbReference type="ARBA" id="ARBA00022741"/>
    </source>
</evidence>
<evidence type="ECO:0000256" key="6">
    <source>
        <dbReference type="ARBA" id="ARBA00022840"/>
    </source>
</evidence>
<dbReference type="InterPro" id="IPR003593">
    <property type="entry name" value="AAA+_ATPase"/>
</dbReference>
<dbReference type="KEGG" id="vai:BU251_07700"/>
<accession>A0A410P6B7</accession>
<dbReference type="PROSITE" id="PS00211">
    <property type="entry name" value="ABC_TRANSPORTER_1"/>
    <property type="match status" value="1"/>
</dbReference>
<comment type="similarity">
    <text evidence="2">Belongs to the ABC transporter superfamily.</text>
</comment>
<evidence type="ECO:0000256" key="4">
    <source>
        <dbReference type="ARBA" id="ARBA00022475"/>
    </source>
</evidence>
<keyword evidence="3" id="KW-0813">Transport</keyword>
<evidence type="ECO:0000259" key="9">
    <source>
        <dbReference type="PROSITE" id="PS50893"/>
    </source>
</evidence>
<keyword evidence="4" id="KW-1003">Cell membrane</keyword>
<proteinExistence type="inferred from homology"/>
<evidence type="ECO:0000256" key="1">
    <source>
        <dbReference type="ARBA" id="ARBA00004236"/>
    </source>
</evidence>
<keyword evidence="5" id="KW-0547">Nucleotide-binding</keyword>
<dbReference type="InterPro" id="IPR015856">
    <property type="entry name" value="ABC_transpr_CbiO/EcfA_su"/>
</dbReference>
<evidence type="ECO:0000313" key="11">
    <source>
        <dbReference type="Proteomes" id="UP000287243"/>
    </source>
</evidence>
<evidence type="ECO:0000256" key="3">
    <source>
        <dbReference type="ARBA" id="ARBA00022448"/>
    </source>
</evidence>
<evidence type="ECO:0000256" key="2">
    <source>
        <dbReference type="ARBA" id="ARBA00005417"/>
    </source>
</evidence>
<dbReference type="GO" id="GO:0016887">
    <property type="term" value="F:ATP hydrolysis activity"/>
    <property type="evidence" value="ECO:0007669"/>
    <property type="project" value="InterPro"/>
</dbReference>
<feature type="domain" description="ABC transporter" evidence="9">
    <location>
        <begin position="5"/>
        <end position="234"/>
    </location>
</feature>
<dbReference type="FunFam" id="3.40.50.300:FF:000224">
    <property type="entry name" value="Energy-coupling factor transporter ATP-binding protein EcfA"/>
    <property type="match status" value="1"/>
</dbReference>
<keyword evidence="8" id="KW-0472">Membrane</keyword>
<dbReference type="GO" id="GO:0043190">
    <property type="term" value="C:ATP-binding cassette (ABC) transporter complex"/>
    <property type="evidence" value="ECO:0007669"/>
    <property type="project" value="TreeGrafter"/>
</dbReference>
<dbReference type="RefSeq" id="WP_128700515.1">
    <property type="nucleotide sequence ID" value="NZ_CP019384.1"/>
</dbReference>
<dbReference type="SUPFAM" id="SSF52540">
    <property type="entry name" value="P-loop containing nucleoside triphosphate hydrolases"/>
    <property type="match status" value="1"/>
</dbReference>
<dbReference type="InterPro" id="IPR017871">
    <property type="entry name" value="ABC_transporter-like_CS"/>
</dbReference>
<reference evidence="10 11" key="1">
    <citation type="submission" date="2017-01" db="EMBL/GenBank/DDBJ databases">
        <title>First insights into the biology of 'candidatus Vampirococcus archaeovorus'.</title>
        <authorList>
            <person name="Kizina J."/>
            <person name="Jordan S."/>
            <person name="Stueber K."/>
            <person name="Reinhardt R."/>
            <person name="Harder J."/>
        </authorList>
    </citation>
    <scope>NUCLEOTIDE SEQUENCE [LARGE SCALE GENOMIC DNA]</scope>
    <source>
        <strain evidence="10 11">LiM</strain>
    </source>
</reference>
<dbReference type="AlphaFoldDB" id="A0A410P6B7"/>
<evidence type="ECO:0000313" key="10">
    <source>
        <dbReference type="EMBL" id="QAT17608.1"/>
    </source>
</evidence>
<keyword evidence="7" id="KW-1278">Translocase</keyword>
<dbReference type="SMART" id="SM00382">
    <property type="entry name" value="AAA"/>
    <property type="match status" value="1"/>
</dbReference>
<dbReference type="EMBL" id="CP019384">
    <property type="protein sequence ID" value="QAT17608.1"/>
    <property type="molecule type" value="Genomic_DNA"/>
</dbReference>
<comment type="subcellular location">
    <subcellularLocation>
        <location evidence="1">Cell membrane</location>
    </subcellularLocation>
</comment>
<dbReference type="InterPro" id="IPR050095">
    <property type="entry name" value="ECF_ABC_transporter_ATP-bd"/>
</dbReference>
<dbReference type="Proteomes" id="UP000287243">
    <property type="component" value="Chromosome"/>
</dbReference>